<evidence type="ECO:0000259" key="3">
    <source>
        <dbReference type="PROSITE" id="PS51464"/>
    </source>
</evidence>
<dbReference type="Gene3D" id="1.10.8.1080">
    <property type="match status" value="1"/>
</dbReference>
<evidence type="ECO:0000313" key="5">
    <source>
        <dbReference type="Proteomes" id="UP000005713"/>
    </source>
</evidence>
<comment type="caution">
    <text evidence="4">The sequence shown here is derived from an EMBL/GenBank/DDBJ whole genome shotgun (WGS) entry which is preliminary data.</text>
</comment>
<evidence type="ECO:0000313" key="4">
    <source>
        <dbReference type="EMBL" id="EBA06919.1"/>
    </source>
</evidence>
<dbReference type="InterPro" id="IPR040190">
    <property type="entry name" value="MURQ/GCKR"/>
</dbReference>
<dbReference type="eggNOG" id="COG2103">
    <property type="taxonomic scope" value="Bacteria"/>
</dbReference>
<proteinExistence type="predicted"/>
<dbReference type="CDD" id="cd05007">
    <property type="entry name" value="SIS_Etherase"/>
    <property type="match status" value="1"/>
</dbReference>
<dbReference type="GO" id="GO:0046348">
    <property type="term" value="P:amino sugar catabolic process"/>
    <property type="evidence" value="ECO:0007669"/>
    <property type="project" value="InterPro"/>
</dbReference>
<keyword evidence="5" id="KW-1185">Reference proteome</keyword>
<dbReference type="GO" id="GO:0009254">
    <property type="term" value="P:peptidoglycan turnover"/>
    <property type="evidence" value="ECO:0007669"/>
    <property type="project" value="TreeGrafter"/>
</dbReference>
<keyword evidence="2" id="KW-0119">Carbohydrate metabolism</keyword>
<name>A3K7G0_SAGS3</name>
<dbReference type="RefSeq" id="WP_005861619.1">
    <property type="nucleotide sequence ID" value="NZ_CP155731.1"/>
</dbReference>
<accession>A3K7G0</accession>
<dbReference type="InterPro" id="IPR005488">
    <property type="entry name" value="Etherase_MurQ"/>
</dbReference>
<dbReference type="Gene3D" id="3.40.50.10490">
    <property type="entry name" value="Glucose-6-phosphate isomerase like protein, domain 1"/>
    <property type="match status" value="1"/>
</dbReference>
<dbReference type="GO" id="GO:0016835">
    <property type="term" value="F:carbon-oxygen lyase activity"/>
    <property type="evidence" value="ECO:0007669"/>
    <property type="project" value="InterPro"/>
</dbReference>
<sequence>MTSIDALRPDAALRTMLDAQTEAARAVGSALPGIEEAAHRMAETLRNGGTVVYAAAGSSGLMALADACELPGTFGIDPARVRIAMAGGIPTDARMPGHTEDDTAEAEAVAASMTPGDLLIAISASGTTPQALALTRAAQAKGIATVGVANTPGSALLAVADTAIALPTPPEVVEGSTRLGAGTAQKIALNMVSTLAGVLLGHVHDGMMVNLRPDNIKLRARAETIVARIAGVQPDAARTALEATAYDVKPAVLVALGHDPEDARRILDAHGQNLRQALQAETPKTRRA</sequence>
<dbReference type="EMBL" id="AAYA01000012">
    <property type="protein sequence ID" value="EBA06919.1"/>
    <property type="molecule type" value="Genomic_DNA"/>
</dbReference>
<dbReference type="NCBIfam" id="NF003915">
    <property type="entry name" value="PRK05441.1"/>
    <property type="match status" value="1"/>
</dbReference>
<organism evidence="4 5">
    <name type="scientific">Sagittula stellata (strain ATCC 700073 / DSM 11524 / E-37)</name>
    <dbReference type="NCBI Taxonomy" id="388399"/>
    <lineage>
        <taxon>Bacteria</taxon>
        <taxon>Pseudomonadati</taxon>
        <taxon>Pseudomonadota</taxon>
        <taxon>Alphaproteobacteria</taxon>
        <taxon>Rhodobacterales</taxon>
        <taxon>Roseobacteraceae</taxon>
        <taxon>Sagittula</taxon>
    </lineage>
</organism>
<dbReference type="Pfam" id="PF13580">
    <property type="entry name" value="SIS_2"/>
    <property type="match status" value="1"/>
</dbReference>
<keyword evidence="1" id="KW-0456">Lyase</keyword>
<dbReference type="Proteomes" id="UP000005713">
    <property type="component" value="Unassembled WGS sequence"/>
</dbReference>
<dbReference type="InterPro" id="IPR001347">
    <property type="entry name" value="SIS_dom"/>
</dbReference>
<dbReference type="PANTHER" id="PTHR10088">
    <property type="entry name" value="GLUCOKINASE REGULATORY PROTEIN"/>
    <property type="match status" value="1"/>
</dbReference>
<evidence type="ECO:0000256" key="1">
    <source>
        <dbReference type="ARBA" id="ARBA00023239"/>
    </source>
</evidence>
<dbReference type="InterPro" id="IPR046348">
    <property type="entry name" value="SIS_dom_sf"/>
</dbReference>
<reference evidence="4 5" key="1">
    <citation type="submission" date="2006-06" db="EMBL/GenBank/DDBJ databases">
        <authorList>
            <person name="Moran M.A."/>
            <person name="Ferriera S."/>
            <person name="Johnson J."/>
            <person name="Kravitz S."/>
            <person name="Beeson K."/>
            <person name="Sutton G."/>
            <person name="Rogers Y.-H."/>
            <person name="Friedman R."/>
            <person name="Frazier M."/>
            <person name="Venter J.C."/>
        </authorList>
    </citation>
    <scope>NUCLEOTIDE SEQUENCE [LARGE SCALE GENOMIC DNA]</scope>
    <source>
        <strain evidence="4 5">E-37</strain>
    </source>
</reference>
<feature type="domain" description="SIS" evidence="3">
    <location>
        <begin position="41"/>
        <end position="202"/>
    </location>
</feature>
<evidence type="ECO:0000256" key="2">
    <source>
        <dbReference type="ARBA" id="ARBA00023277"/>
    </source>
</evidence>
<dbReference type="PROSITE" id="PS51464">
    <property type="entry name" value="SIS"/>
    <property type="match status" value="1"/>
</dbReference>
<dbReference type="PANTHER" id="PTHR10088:SF4">
    <property type="entry name" value="GLUCOKINASE REGULATORY PROTEIN"/>
    <property type="match status" value="1"/>
</dbReference>
<dbReference type="GO" id="GO:0097367">
    <property type="term" value="F:carbohydrate derivative binding"/>
    <property type="evidence" value="ECO:0007669"/>
    <property type="project" value="InterPro"/>
</dbReference>
<dbReference type="SUPFAM" id="SSF53697">
    <property type="entry name" value="SIS domain"/>
    <property type="match status" value="1"/>
</dbReference>
<protein>
    <submittedName>
        <fullName evidence="4">N-acetylmuramic acid-6-phosphate etherase</fullName>
    </submittedName>
</protein>
<dbReference type="AlphaFoldDB" id="A3K7G0"/>
<gene>
    <name evidence="4" type="primary">murQ</name>
    <name evidence="4" type="ORF">SSE37_00570</name>
</gene>
<dbReference type="GO" id="GO:0016803">
    <property type="term" value="F:ether hydrolase activity"/>
    <property type="evidence" value="ECO:0007669"/>
    <property type="project" value="TreeGrafter"/>
</dbReference>